<dbReference type="PANTHER" id="PTHR11601">
    <property type="entry name" value="CYSTEINE DESULFURYLASE FAMILY MEMBER"/>
    <property type="match status" value="1"/>
</dbReference>
<evidence type="ECO:0000313" key="13">
    <source>
        <dbReference type="EMBL" id="PMD66083.1"/>
    </source>
</evidence>
<keyword evidence="7" id="KW-0408">Iron</keyword>
<dbReference type="GO" id="GO:0044571">
    <property type="term" value="P:[2Fe-2S] cluster assembly"/>
    <property type="evidence" value="ECO:0007669"/>
    <property type="project" value="InterPro"/>
</dbReference>
<dbReference type="InterPro" id="IPR015422">
    <property type="entry name" value="PyrdxlP-dep_Trfase_small"/>
</dbReference>
<evidence type="ECO:0000259" key="12">
    <source>
        <dbReference type="Pfam" id="PF00266"/>
    </source>
</evidence>
<dbReference type="GO" id="GO:0031071">
    <property type="term" value="F:cysteine desulfurase activity"/>
    <property type="evidence" value="ECO:0007669"/>
    <property type="project" value="UniProtKB-EC"/>
</dbReference>
<dbReference type="NCBIfam" id="TIGR02006">
    <property type="entry name" value="IscS"/>
    <property type="match status" value="1"/>
</dbReference>
<comment type="function">
    <text evidence="9">Catalyzes the removal of elemental sulfur from cysteine to produce alanine. It supplies the inorganic sulfur for iron-sulfur (Fe-S) clusters. Plays a role in both tRNA-processing and mitochondrial metabolism. Involved in the 2-thio-modification of both 5-carboxymethylaminomethyl-2-thiouridine in mitochondrial tRNAs and 5-methoxycarbonylmethyl-2-thiouridine (mcm5s2U) in cytoplasmic tRNAs.</text>
</comment>
<dbReference type="GO" id="GO:0030170">
    <property type="term" value="F:pyridoxal phosphate binding"/>
    <property type="evidence" value="ECO:0007669"/>
    <property type="project" value="InterPro"/>
</dbReference>
<dbReference type="Pfam" id="PF00266">
    <property type="entry name" value="Aminotran_5"/>
    <property type="match status" value="1"/>
</dbReference>
<dbReference type="InterPro" id="IPR015424">
    <property type="entry name" value="PyrdxlP-dep_Trfase"/>
</dbReference>
<evidence type="ECO:0000256" key="6">
    <source>
        <dbReference type="ARBA" id="ARBA00022898"/>
    </source>
</evidence>
<dbReference type="FunFam" id="3.40.640.10:FF:000003">
    <property type="entry name" value="Cysteine desulfurase IscS"/>
    <property type="match status" value="1"/>
</dbReference>
<organism evidence="13 14">
    <name type="scientific">Hyaloscypha bicolor E</name>
    <dbReference type="NCBI Taxonomy" id="1095630"/>
    <lineage>
        <taxon>Eukaryota</taxon>
        <taxon>Fungi</taxon>
        <taxon>Dikarya</taxon>
        <taxon>Ascomycota</taxon>
        <taxon>Pezizomycotina</taxon>
        <taxon>Leotiomycetes</taxon>
        <taxon>Helotiales</taxon>
        <taxon>Hyaloscyphaceae</taxon>
        <taxon>Hyaloscypha</taxon>
        <taxon>Hyaloscypha bicolor</taxon>
    </lineage>
</organism>
<feature type="domain" description="Aminotransferase class V" evidence="12">
    <location>
        <begin position="146"/>
        <end position="510"/>
    </location>
</feature>
<dbReference type="InterPro" id="IPR015421">
    <property type="entry name" value="PyrdxlP-dep_Trfase_major"/>
</dbReference>
<dbReference type="Proteomes" id="UP000235371">
    <property type="component" value="Unassembled WGS sequence"/>
</dbReference>
<dbReference type="FunFam" id="3.90.1150.10:FF:000002">
    <property type="entry name" value="Cysteine desulfurase IscS"/>
    <property type="match status" value="1"/>
</dbReference>
<evidence type="ECO:0000256" key="2">
    <source>
        <dbReference type="ARBA" id="ARBA00006490"/>
    </source>
</evidence>
<dbReference type="AlphaFoldDB" id="A0A2J6TSV2"/>
<evidence type="ECO:0000256" key="1">
    <source>
        <dbReference type="ARBA" id="ARBA00001933"/>
    </source>
</evidence>
<dbReference type="Gene3D" id="3.40.640.10">
    <property type="entry name" value="Type I PLP-dependent aspartate aminotransferase-like (Major domain)"/>
    <property type="match status" value="1"/>
</dbReference>
<evidence type="ECO:0000256" key="9">
    <source>
        <dbReference type="ARBA" id="ARBA00045623"/>
    </source>
</evidence>
<comment type="similarity">
    <text evidence="2">Belongs to the class-V pyridoxal-phosphate-dependent aminotransferase family. NifS/IscS subfamily.</text>
</comment>
<dbReference type="InParanoid" id="A0A2J6TSV2"/>
<dbReference type="OrthoDB" id="10250117at2759"/>
<protein>
    <recommendedName>
        <fullName evidence="3">cysteine desulfurase</fullName>
        <ecNumber evidence="3">2.8.1.7</ecNumber>
    </recommendedName>
</protein>
<keyword evidence="14" id="KW-1185">Reference proteome</keyword>
<dbReference type="GO" id="GO:0005739">
    <property type="term" value="C:mitochondrion"/>
    <property type="evidence" value="ECO:0007669"/>
    <property type="project" value="TreeGrafter"/>
</dbReference>
<evidence type="ECO:0000256" key="11">
    <source>
        <dbReference type="RuleBase" id="RU004504"/>
    </source>
</evidence>
<evidence type="ECO:0000256" key="7">
    <source>
        <dbReference type="ARBA" id="ARBA00023004"/>
    </source>
</evidence>
<keyword evidence="5" id="KW-0479">Metal-binding</keyword>
<dbReference type="InterPro" id="IPR000192">
    <property type="entry name" value="Aminotrans_V_dom"/>
</dbReference>
<dbReference type="InterPro" id="IPR020578">
    <property type="entry name" value="Aminotrans_V_PyrdxlP_BS"/>
</dbReference>
<dbReference type="GO" id="GO:0046872">
    <property type="term" value="F:metal ion binding"/>
    <property type="evidence" value="ECO:0007669"/>
    <property type="project" value="UniProtKB-KW"/>
</dbReference>
<dbReference type="GO" id="GO:0005634">
    <property type="term" value="C:nucleus"/>
    <property type="evidence" value="ECO:0007669"/>
    <property type="project" value="TreeGrafter"/>
</dbReference>
<evidence type="ECO:0000256" key="5">
    <source>
        <dbReference type="ARBA" id="ARBA00022723"/>
    </source>
</evidence>
<dbReference type="GO" id="GO:0002098">
    <property type="term" value="P:tRNA wobble uridine modification"/>
    <property type="evidence" value="ECO:0007669"/>
    <property type="project" value="UniProtKB-ARBA"/>
</dbReference>
<dbReference type="EMBL" id="KZ613745">
    <property type="protein sequence ID" value="PMD66083.1"/>
    <property type="molecule type" value="Genomic_DNA"/>
</dbReference>
<dbReference type="Gene3D" id="3.90.1150.10">
    <property type="entry name" value="Aspartate Aminotransferase, domain 1"/>
    <property type="match status" value="1"/>
</dbReference>
<evidence type="ECO:0000256" key="3">
    <source>
        <dbReference type="ARBA" id="ARBA00012239"/>
    </source>
</evidence>
<dbReference type="RefSeq" id="XP_024742987.1">
    <property type="nucleotide sequence ID" value="XM_024870671.1"/>
</dbReference>
<gene>
    <name evidence="13" type="ORF">K444DRAFT_162363</name>
</gene>
<accession>A0A2J6TSV2</accession>
<dbReference type="InterPro" id="IPR010240">
    <property type="entry name" value="Cys_deSase_IscS"/>
</dbReference>
<dbReference type="GeneID" id="36578753"/>
<dbReference type="STRING" id="1095630.A0A2J6TSV2"/>
<dbReference type="HAMAP" id="MF_00331">
    <property type="entry name" value="Cys_desulf_IscS"/>
    <property type="match status" value="1"/>
</dbReference>
<evidence type="ECO:0000256" key="4">
    <source>
        <dbReference type="ARBA" id="ARBA00022679"/>
    </source>
</evidence>
<keyword evidence="6" id="KW-0663">Pyridoxal phosphate</keyword>
<dbReference type="PANTHER" id="PTHR11601:SF34">
    <property type="entry name" value="CYSTEINE DESULFURASE"/>
    <property type="match status" value="1"/>
</dbReference>
<dbReference type="NCBIfam" id="NF010611">
    <property type="entry name" value="PRK14012.1"/>
    <property type="match status" value="1"/>
</dbReference>
<evidence type="ECO:0000313" key="14">
    <source>
        <dbReference type="Proteomes" id="UP000235371"/>
    </source>
</evidence>
<dbReference type="GO" id="GO:0034227">
    <property type="term" value="P:tRNA thio-modification"/>
    <property type="evidence" value="ECO:0007669"/>
    <property type="project" value="UniProtKB-ARBA"/>
</dbReference>
<dbReference type="PROSITE" id="PS00595">
    <property type="entry name" value="AA_TRANSFER_CLASS_5"/>
    <property type="match status" value="1"/>
</dbReference>
<reference evidence="13 14" key="1">
    <citation type="submission" date="2016-04" db="EMBL/GenBank/DDBJ databases">
        <title>A degradative enzymes factory behind the ericoid mycorrhizal symbiosis.</title>
        <authorList>
            <consortium name="DOE Joint Genome Institute"/>
            <person name="Martino E."/>
            <person name="Morin E."/>
            <person name="Grelet G."/>
            <person name="Kuo A."/>
            <person name="Kohler A."/>
            <person name="Daghino S."/>
            <person name="Barry K."/>
            <person name="Choi C."/>
            <person name="Cichocki N."/>
            <person name="Clum A."/>
            <person name="Copeland A."/>
            <person name="Hainaut M."/>
            <person name="Haridas S."/>
            <person name="Labutti K."/>
            <person name="Lindquist E."/>
            <person name="Lipzen A."/>
            <person name="Khouja H.-R."/>
            <person name="Murat C."/>
            <person name="Ohm R."/>
            <person name="Olson A."/>
            <person name="Spatafora J."/>
            <person name="Veneault-Fourrey C."/>
            <person name="Henrissat B."/>
            <person name="Grigoriev I."/>
            <person name="Martin F."/>
            <person name="Perotto S."/>
        </authorList>
    </citation>
    <scope>NUCLEOTIDE SEQUENCE [LARGE SCALE GENOMIC DNA]</scope>
    <source>
        <strain evidence="13 14">E</strain>
    </source>
</reference>
<comment type="cofactor">
    <cofactor evidence="1 11">
        <name>pyridoxal 5'-phosphate</name>
        <dbReference type="ChEBI" id="CHEBI:597326"/>
    </cofactor>
</comment>
<keyword evidence="8" id="KW-0411">Iron-sulfur</keyword>
<dbReference type="SUPFAM" id="SSF53383">
    <property type="entry name" value="PLP-dependent transferases"/>
    <property type="match status" value="1"/>
</dbReference>
<evidence type="ECO:0000256" key="8">
    <source>
        <dbReference type="ARBA" id="ARBA00023014"/>
    </source>
</evidence>
<comment type="catalytic activity">
    <reaction evidence="10">
        <text>(sulfur carrier)-H + L-cysteine = (sulfur carrier)-SH + L-alanine</text>
        <dbReference type="Rhea" id="RHEA:43892"/>
        <dbReference type="Rhea" id="RHEA-COMP:14737"/>
        <dbReference type="Rhea" id="RHEA-COMP:14739"/>
        <dbReference type="ChEBI" id="CHEBI:29917"/>
        <dbReference type="ChEBI" id="CHEBI:35235"/>
        <dbReference type="ChEBI" id="CHEBI:57972"/>
        <dbReference type="ChEBI" id="CHEBI:64428"/>
        <dbReference type="EC" id="2.8.1.7"/>
    </reaction>
</comment>
<evidence type="ECO:0000256" key="10">
    <source>
        <dbReference type="ARBA" id="ARBA00050776"/>
    </source>
</evidence>
<dbReference type="FunCoup" id="A0A2J6TSV2">
    <property type="interactions" value="896"/>
</dbReference>
<dbReference type="GO" id="GO:0051536">
    <property type="term" value="F:iron-sulfur cluster binding"/>
    <property type="evidence" value="ECO:0007669"/>
    <property type="project" value="UniProtKB-KW"/>
</dbReference>
<sequence length="545" mass="59502">MMMPHWPIRAAIASKGILARRVKGILPNEHTNMSGIASKSLRQASGLCLKQPASAVLLRSTATARVAATSLKTSRRGYVSATRKDSAQVNVDTAIRAEQKAFFAETGKLPENQSIPGTSANAEAMMSPMAGVLKQATVMDEGQRPIYLDMQATTPLDPRVLDAMLPFYAGLYGNPHSRTHAYGWETDKAVEEARQHAADLIGADPKEIIFTSGATESNNMSIKGVARFFGRAGKKRHIITSQTEHKCVLDSCRHLQDEGFDVTYLPVQPSGLINMEELEAAIRPDTALVSIMAVNNEIGVIQPLEEIGKLCRSKKVFFHTDGAQAVGKIPMHVNRMNIDLMSISSHKIYGPKGMGACYVRRRPRVRIDPIISGGGQERGLRSGTLAPALVVGFGEACRIAKEEMPYDSKRVKMLSDRLLNGLLSMEHTTQNGDPEHFYPGCVNVSFAYVEGESLLMALKDIALSSGSACTSASLEPSYVLRALGSSDESAHSSIRFGIGRFTTESEIDYVLKAVKERVTFLRELSPLWELVQEGIALDSIEWSQH</sequence>
<proteinExistence type="inferred from homology"/>
<dbReference type="EC" id="2.8.1.7" evidence="3"/>
<dbReference type="GO" id="GO:1990221">
    <property type="term" value="C:L-cysteine desulfurase complex"/>
    <property type="evidence" value="ECO:0007669"/>
    <property type="project" value="UniProtKB-ARBA"/>
</dbReference>
<name>A0A2J6TSV2_9HELO</name>
<keyword evidence="4" id="KW-0808">Transferase</keyword>